<dbReference type="GO" id="GO:0047661">
    <property type="term" value="F:amino-acid racemase activity"/>
    <property type="evidence" value="ECO:0007669"/>
    <property type="project" value="InterPro"/>
</dbReference>
<dbReference type="Gene3D" id="3.40.50.1860">
    <property type="match status" value="2"/>
</dbReference>
<evidence type="ECO:0000256" key="1">
    <source>
        <dbReference type="ARBA" id="ARBA00007847"/>
    </source>
</evidence>
<dbReference type="InterPro" id="IPR001920">
    <property type="entry name" value="Asp/Glu_race"/>
</dbReference>
<proteinExistence type="inferred from homology"/>
<evidence type="ECO:0000256" key="2">
    <source>
        <dbReference type="ARBA" id="ARBA00023235"/>
    </source>
</evidence>
<sequence length="236" mass="24919">MALIGILGGMGPLATVDFMDRVVRLTSTAGAACDQQHLPLLIANLPHIPDRSKAMLEAGEDPLPAMLDGIDMLNRNGVELIAIPCNSAHYWFDAIRGHSKAPILHIAETCVAAVPHGTRRVAVLATGGTLHSELYQKMLSARGMEPVVPDDATQQRIDACIVAVKAGEFGESALQLAAALADLKARGAQAAVMGCTEIPLAARELSAPPMTLVDSTLELARATVSYALARGWNTRQ</sequence>
<gene>
    <name evidence="3" type="ORF">EOS_22535</name>
</gene>
<dbReference type="Proteomes" id="UP000035963">
    <property type="component" value="Unassembled WGS sequence"/>
</dbReference>
<evidence type="ECO:0000313" key="3">
    <source>
        <dbReference type="EMBL" id="KLU23980.1"/>
    </source>
</evidence>
<accession>A0A0J1CTL4</accession>
<dbReference type="NCBIfam" id="TIGR00035">
    <property type="entry name" value="asp_race"/>
    <property type="match status" value="1"/>
</dbReference>
<dbReference type="InterPro" id="IPR004380">
    <property type="entry name" value="Asp_race"/>
</dbReference>
<name>A0A0J1CTL4_9BURK</name>
<dbReference type="OrthoDB" id="9803739at2"/>
<dbReference type="AlphaFoldDB" id="A0A0J1CTL4"/>
<dbReference type="PANTHER" id="PTHR21198">
    <property type="entry name" value="GLUTAMATE RACEMASE"/>
    <property type="match status" value="1"/>
</dbReference>
<dbReference type="PATRIC" id="fig|908627.4.peg.5033"/>
<comment type="caution">
    <text evidence="3">The sequence shown here is derived from an EMBL/GenBank/DDBJ whole genome shotgun (WGS) entry which is preliminary data.</text>
</comment>
<dbReference type="RefSeq" id="WP_047848930.1">
    <property type="nucleotide sequence ID" value="NZ_AEJF01000138.1"/>
</dbReference>
<dbReference type="PANTHER" id="PTHR21198:SF7">
    <property type="entry name" value="ASPARTATE-GLUTAMATE RACEMASE FAMILY"/>
    <property type="match status" value="1"/>
</dbReference>
<organism evidence="3 4">
    <name type="scientific">Caballeronia mineralivorans PML1(12)</name>
    <dbReference type="NCBI Taxonomy" id="908627"/>
    <lineage>
        <taxon>Bacteria</taxon>
        <taxon>Pseudomonadati</taxon>
        <taxon>Pseudomonadota</taxon>
        <taxon>Betaproteobacteria</taxon>
        <taxon>Burkholderiales</taxon>
        <taxon>Burkholderiaceae</taxon>
        <taxon>Caballeronia</taxon>
    </lineage>
</organism>
<evidence type="ECO:0000313" key="4">
    <source>
        <dbReference type="Proteomes" id="UP000035963"/>
    </source>
</evidence>
<dbReference type="Pfam" id="PF01177">
    <property type="entry name" value="Asp_Glu_race"/>
    <property type="match status" value="1"/>
</dbReference>
<dbReference type="InterPro" id="IPR015942">
    <property type="entry name" value="Asp/Glu/hydantoin_racemase"/>
</dbReference>
<keyword evidence="2" id="KW-0413">Isomerase</keyword>
<reference evidence="3 4" key="1">
    <citation type="journal article" date="2015" name="Genome Announc.">
        <title>Draft Genome Sequence of Burkholderia sp. Strain PML1(12), an Ectomycorrhizosphere-Inhabiting Bacterium with Effective Mineral-Weathering Ability.</title>
        <authorList>
            <person name="Uroz S."/>
            <person name="Oger P."/>
        </authorList>
    </citation>
    <scope>NUCLEOTIDE SEQUENCE [LARGE SCALE GENOMIC DNA]</scope>
    <source>
        <strain evidence="4">PML1(12)</strain>
    </source>
</reference>
<keyword evidence="4" id="KW-1185">Reference proteome</keyword>
<protein>
    <submittedName>
        <fullName evidence="3">Aspartate racemase</fullName>
    </submittedName>
</protein>
<dbReference type="SUPFAM" id="SSF53681">
    <property type="entry name" value="Aspartate/glutamate racemase"/>
    <property type="match status" value="2"/>
</dbReference>
<comment type="similarity">
    <text evidence="1">Belongs to the aspartate/glutamate racemases family.</text>
</comment>
<dbReference type="EMBL" id="AEJF01000138">
    <property type="protein sequence ID" value="KLU23980.1"/>
    <property type="molecule type" value="Genomic_DNA"/>
</dbReference>